<sequence length="260" mass="27754">MLAVQILSLLAVALPVLASHDDTSFGLDKRSLQREASARIALARARAARKAKRSVETDSENLATRNFEQAYAAVGLTRRDFDDHVESSVLSKRSQPRFRCTVGRERNAQANADAFCVRNYRGKVVYDPKVAIVKCDQVCTISCPAGYTAQVSDKATACIKNVDKCKGKTCPKSANGVTGCANGVCTLQCTTRGYTLNKAKTACLSLGTDPANCGGEGKKCDASYDGKYAAACVTAQCTLACPSGFIAGTNRRRQKTCVKA</sequence>
<accession>A0A238FAA4</accession>
<evidence type="ECO:0000256" key="1">
    <source>
        <dbReference type="SAM" id="SignalP"/>
    </source>
</evidence>
<reference evidence="3" key="1">
    <citation type="submission" date="2016-09" db="EMBL/GenBank/DDBJ databases">
        <authorList>
            <person name="Jeantristanb JTB J.-T."/>
            <person name="Ricardo R."/>
        </authorList>
    </citation>
    <scope>NUCLEOTIDE SEQUENCE [LARGE SCALE GENOMIC DNA]</scope>
</reference>
<evidence type="ECO:0000313" key="3">
    <source>
        <dbReference type="Proteomes" id="UP000198372"/>
    </source>
</evidence>
<proteinExistence type="predicted"/>
<dbReference type="EMBL" id="FMSP01000005">
    <property type="protein sequence ID" value="SCV70107.1"/>
    <property type="molecule type" value="Genomic_DNA"/>
</dbReference>
<evidence type="ECO:0000313" key="2">
    <source>
        <dbReference type="EMBL" id="SCV70107.1"/>
    </source>
</evidence>
<feature type="signal peptide" evidence="1">
    <location>
        <begin position="1"/>
        <end position="18"/>
    </location>
</feature>
<keyword evidence="3" id="KW-1185">Reference proteome</keyword>
<dbReference type="AlphaFoldDB" id="A0A238FAA4"/>
<protein>
    <submittedName>
        <fullName evidence="2">BQ2448_1501 protein</fullName>
    </submittedName>
</protein>
<name>A0A238FAA4_9BASI</name>
<organism evidence="2 3">
    <name type="scientific">Microbotryum intermedium</name>
    <dbReference type="NCBI Taxonomy" id="269621"/>
    <lineage>
        <taxon>Eukaryota</taxon>
        <taxon>Fungi</taxon>
        <taxon>Dikarya</taxon>
        <taxon>Basidiomycota</taxon>
        <taxon>Pucciniomycotina</taxon>
        <taxon>Microbotryomycetes</taxon>
        <taxon>Microbotryales</taxon>
        <taxon>Microbotryaceae</taxon>
        <taxon>Microbotryum</taxon>
    </lineage>
</organism>
<dbReference type="OrthoDB" id="2535601at2759"/>
<feature type="chain" id="PRO_5011991678" evidence="1">
    <location>
        <begin position="19"/>
        <end position="260"/>
    </location>
</feature>
<dbReference type="Proteomes" id="UP000198372">
    <property type="component" value="Unassembled WGS sequence"/>
</dbReference>
<keyword evidence="1" id="KW-0732">Signal</keyword>
<gene>
    <name evidence="2" type="ORF">BQ2448_1501</name>
</gene>